<dbReference type="EMBL" id="CM046388">
    <property type="protein sequence ID" value="KAI8570209.1"/>
    <property type="molecule type" value="Genomic_DNA"/>
</dbReference>
<gene>
    <name evidence="1" type="ORF">RHMOL_Rhmol01G0016000</name>
</gene>
<dbReference type="Proteomes" id="UP001062846">
    <property type="component" value="Chromosome 1"/>
</dbReference>
<evidence type="ECO:0000313" key="2">
    <source>
        <dbReference type="Proteomes" id="UP001062846"/>
    </source>
</evidence>
<keyword evidence="2" id="KW-1185">Reference proteome</keyword>
<comment type="caution">
    <text evidence="1">The sequence shown here is derived from an EMBL/GenBank/DDBJ whole genome shotgun (WGS) entry which is preliminary data.</text>
</comment>
<accession>A0ACC0PYI4</accession>
<organism evidence="1 2">
    <name type="scientific">Rhododendron molle</name>
    <name type="common">Chinese azalea</name>
    <name type="synonym">Azalea mollis</name>
    <dbReference type="NCBI Taxonomy" id="49168"/>
    <lineage>
        <taxon>Eukaryota</taxon>
        <taxon>Viridiplantae</taxon>
        <taxon>Streptophyta</taxon>
        <taxon>Embryophyta</taxon>
        <taxon>Tracheophyta</taxon>
        <taxon>Spermatophyta</taxon>
        <taxon>Magnoliopsida</taxon>
        <taxon>eudicotyledons</taxon>
        <taxon>Gunneridae</taxon>
        <taxon>Pentapetalae</taxon>
        <taxon>asterids</taxon>
        <taxon>Ericales</taxon>
        <taxon>Ericaceae</taxon>
        <taxon>Ericoideae</taxon>
        <taxon>Rhodoreae</taxon>
        <taxon>Rhododendron</taxon>
    </lineage>
</organism>
<proteinExistence type="predicted"/>
<reference evidence="1" key="1">
    <citation type="submission" date="2022-02" db="EMBL/GenBank/DDBJ databases">
        <title>Plant Genome Project.</title>
        <authorList>
            <person name="Zhang R.-G."/>
        </authorList>
    </citation>
    <scope>NUCLEOTIDE SEQUENCE</scope>
    <source>
        <strain evidence="1">AT1</strain>
    </source>
</reference>
<protein>
    <submittedName>
        <fullName evidence="1">Uncharacterized protein</fullName>
    </submittedName>
</protein>
<name>A0ACC0PYI4_RHOML</name>
<sequence length="114" mass="12480">MRLRRTKCVPSASSTDQMRLRRSSSAPPGRILHKSYAPQALKVLPRRMLHRSCAPQARPPQIKCNSGFIDGAWILEGLKPGAAWIVKDAAGVNVHEGTCGFVAHSALQAEYRSC</sequence>
<evidence type="ECO:0000313" key="1">
    <source>
        <dbReference type="EMBL" id="KAI8570209.1"/>
    </source>
</evidence>